<dbReference type="HOGENOM" id="CLU_2378557_0_0_1"/>
<evidence type="ECO:0000313" key="5">
    <source>
        <dbReference type="EMBL" id="KIJ36214.1"/>
    </source>
</evidence>
<comment type="cofactor">
    <cofactor evidence="1">
        <name>Cu(2+)</name>
        <dbReference type="ChEBI" id="CHEBI:29036"/>
    </cofactor>
</comment>
<dbReference type="AlphaFoldDB" id="A0A0C9UMY2"/>
<keyword evidence="3" id="KW-0503">Monooxygenase</keyword>
<gene>
    <name evidence="5" type="ORF">M422DRAFT_179829</name>
</gene>
<dbReference type="Proteomes" id="UP000054279">
    <property type="component" value="Unassembled WGS sequence"/>
</dbReference>
<feature type="domain" description="Tyrosinase C-terminal" evidence="4">
    <location>
        <begin position="1"/>
        <end position="84"/>
    </location>
</feature>
<dbReference type="InterPro" id="IPR041640">
    <property type="entry name" value="Tyrosinase_C"/>
</dbReference>
<accession>A0A0C9UMY2</accession>
<dbReference type="Pfam" id="PF18132">
    <property type="entry name" value="Tyrosinase_C"/>
    <property type="match status" value="1"/>
</dbReference>
<feature type="non-terminal residue" evidence="5">
    <location>
        <position position="1"/>
    </location>
</feature>
<dbReference type="EMBL" id="KN837181">
    <property type="protein sequence ID" value="KIJ36214.1"/>
    <property type="molecule type" value="Genomic_DNA"/>
</dbReference>
<protein>
    <recommendedName>
        <fullName evidence="4">Tyrosinase C-terminal domain-containing protein</fullName>
    </recommendedName>
</protein>
<keyword evidence="2" id="KW-0560">Oxidoreductase</keyword>
<dbReference type="Gene3D" id="2.60.310.20">
    <property type="match status" value="1"/>
</dbReference>
<proteinExistence type="predicted"/>
<dbReference type="GO" id="GO:0004497">
    <property type="term" value="F:monooxygenase activity"/>
    <property type="evidence" value="ECO:0007669"/>
    <property type="project" value="UniProtKB-KW"/>
</dbReference>
<keyword evidence="6" id="KW-1185">Reference proteome</keyword>
<evidence type="ECO:0000259" key="4">
    <source>
        <dbReference type="Pfam" id="PF18132"/>
    </source>
</evidence>
<dbReference type="OrthoDB" id="6132182at2759"/>
<name>A0A0C9UMY2_SPHS4</name>
<evidence type="ECO:0000313" key="6">
    <source>
        <dbReference type="Proteomes" id="UP000054279"/>
    </source>
</evidence>
<evidence type="ECO:0000256" key="1">
    <source>
        <dbReference type="ARBA" id="ARBA00001973"/>
    </source>
</evidence>
<sequence length="95" mass="10714">FLGEVPEKTEDWRIAPNCVGAHQAFVNRMADSCANCQNQLNLIDKGFLHLIEGIVELSGRGSFEPDIIHPYLEKELHRCVQKARINNICSFGLSF</sequence>
<evidence type="ECO:0000256" key="3">
    <source>
        <dbReference type="ARBA" id="ARBA00023033"/>
    </source>
</evidence>
<reference evidence="5 6" key="1">
    <citation type="submission" date="2014-06" db="EMBL/GenBank/DDBJ databases">
        <title>Evolutionary Origins and Diversification of the Mycorrhizal Mutualists.</title>
        <authorList>
            <consortium name="DOE Joint Genome Institute"/>
            <consortium name="Mycorrhizal Genomics Consortium"/>
            <person name="Kohler A."/>
            <person name="Kuo A."/>
            <person name="Nagy L.G."/>
            <person name="Floudas D."/>
            <person name="Copeland A."/>
            <person name="Barry K.W."/>
            <person name="Cichocki N."/>
            <person name="Veneault-Fourrey C."/>
            <person name="LaButti K."/>
            <person name="Lindquist E.A."/>
            <person name="Lipzen A."/>
            <person name="Lundell T."/>
            <person name="Morin E."/>
            <person name="Murat C."/>
            <person name="Riley R."/>
            <person name="Ohm R."/>
            <person name="Sun H."/>
            <person name="Tunlid A."/>
            <person name="Henrissat B."/>
            <person name="Grigoriev I.V."/>
            <person name="Hibbett D.S."/>
            <person name="Martin F."/>
        </authorList>
    </citation>
    <scope>NUCLEOTIDE SEQUENCE [LARGE SCALE GENOMIC DNA]</scope>
    <source>
        <strain evidence="5 6">SS14</strain>
    </source>
</reference>
<evidence type="ECO:0000256" key="2">
    <source>
        <dbReference type="ARBA" id="ARBA00023002"/>
    </source>
</evidence>
<organism evidence="5 6">
    <name type="scientific">Sphaerobolus stellatus (strain SS14)</name>
    <dbReference type="NCBI Taxonomy" id="990650"/>
    <lineage>
        <taxon>Eukaryota</taxon>
        <taxon>Fungi</taxon>
        <taxon>Dikarya</taxon>
        <taxon>Basidiomycota</taxon>
        <taxon>Agaricomycotina</taxon>
        <taxon>Agaricomycetes</taxon>
        <taxon>Phallomycetidae</taxon>
        <taxon>Geastrales</taxon>
        <taxon>Sphaerobolaceae</taxon>
        <taxon>Sphaerobolus</taxon>
    </lineage>
</organism>